<evidence type="ECO:0000256" key="4">
    <source>
        <dbReference type="ARBA" id="ARBA00005072"/>
    </source>
</evidence>
<keyword evidence="10 16" id="KW-0100">Branched-chain amino acid biosynthesis</keyword>
<dbReference type="Gene3D" id="3.30.470.10">
    <property type="match status" value="1"/>
</dbReference>
<evidence type="ECO:0000256" key="16">
    <source>
        <dbReference type="RuleBase" id="RU004517"/>
    </source>
</evidence>
<evidence type="ECO:0000313" key="19">
    <source>
        <dbReference type="Proteomes" id="UP001597041"/>
    </source>
</evidence>
<evidence type="ECO:0000256" key="7">
    <source>
        <dbReference type="ARBA" id="ARBA00022605"/>
    </source>
</evidence>
<proteinExistence type="inferred from homology"/>
<evidence type="ECO:0000256" key="13">
    <source>
        <dbReference type="ARBA" id="ARBA00049229"/>
    </source>
</evidence>
<evidence type="ECO:0000256" key="14">
    <source>
        <dbReference type="RuleBase" id="RU004106"/>
    </source>
</evidence>
<organism evidence="18 19">
    <name type="scientific">Oceanobacillus locisalsi</name>
    <dbReference type="NCBI Taxonomy" id="546107"/>
    <lineage>
        <taxon>Bacteria</taxon>
        <taxon>Bacillati</taxon>
        <taxon>Bacillota</taxon>
        <taxon>Bacilli</taxon>
        <taxon>Bacillales</taxon>
        <taxon>Bacillaceae</taxon>
        <taxon>Oceanobacillus</taxon>
    </lineage>
</organism>
<evidence type="ECO:0000256" key="9">
    <source>
        <dbReference type="ARBA" id="ARBA00022898"/>
    </source>
</evidence>
<dbReference type="RefSeq" id="WP_379591510.1">
    <property type="nucleotide sequence ID" value="NZ_JBHTKK010000007.1"/>
</dbReference>
<evidence type="ECO:0000256" key="10">
    <source>
        <dbReference type="ARBA" id="ARBA00023304"/>
    </source>
</evidence>
<dbReference type="Proteomes" id="UP001597041">
    <property type="component" value="Unassembled WGS sequence"/>
</dbReference>
<dbReference type="InterPro" id="IPR005786">
    <property type="entry name" value="B_amino_transII"/>
</dbReference>
<sequence>MEDQTIRVQRCETRKEKPQDDQLTFGKIFTDHMFVMDYSEPFGWHNASIVPYQPLQIEPSAMVFHYAQSVFEGLKAYRTDNGNIELFRPEKNMERLNKSNDRLCIPPIDEEFALKAIKQLVSIDCDWVPHTEGTSLYIRPFIISTEPYIGVSASVSYKFIVILSPVGAYYKEGINPVKIAVENEFVRTVKGGMGEAKTGGNYAASLKAQELVAKTGYTQVLWLDGIEKKYIEEVGSMNVFFKINGEIITPELNGSILSGITRSSVIELLQHWGIPVTERRISMEELYEAYQNGEVEEAFGSGTAAVISPIGELKWDDKQLFINNGETGEISKKLYDTITGIQYGHIADPFNWMQNIETESPVKH</sequence>
<evidence type="ECO:0000256" key="11">
    <source>
        <dbReference type="ARBA" id="ARBA00048212"/>
    </source>
</evidence>
<comment type="pathway">
    <text evidence="4 17">Amino-acid biosynthesis; L-leucine biosynthesis; L-leucine from 3-methyl-2-oxobutanoate: step 4/4.</text>
</comment>
<dbReference type="NCBIfam" id="TIGR01123">
    <property type="entry name" value="ilvE_II"/>
    <property type="match status" value="1"/>
</dbReference>
<dbReference type="EMBL" id="JBHTKK010000007">
    <property type="protein sequence ID" value="MFD1065919.1"/>
    <property type="molecule type" value="Genomic_DNA"/>
</dbReference>
<evidence type="ECO:0000256" key="5">
    <source>
        <dbReference type="ARBA" id="ARBA00009320"/>
    </source>
</evidence>
<accession>A0ABW3NE23</accession>
<comment type="catalytic activity">
    <reaction evidence="12 16">
        <text>L-isoleucine + 2-oxoglutarate = (S)-3-methyl-2-oxopentanoate + L-glutamate</text>
        <dbReference type="Rhea" id="RHEA:24801"/>
        <dbReference type="ChEBI" id="CHEBI:16810"/>
        <dbReference type="ChEBI" id="CHEBI:29985"/>
        <dbReference type="ChEBI" id="CHEBI:35146"/>
        <dbReference type="ChEBI" id="CHEBI:58045"/>
        <dbReference type="EC" id="2.6.1.42"/>
    </reaction>
</comment>
<evidence type="ECO:0000256" key="8">
    <source>
        <dbReference type="ARBA" id="ARBA00022679"/>
    </source>
</evidence>
<protein>
    <recommendedName>
        <fullName evidence="16">Branched-chain-amino-acid aminotransferase</fullName>
        <ecNumber evidence="16">2.6.1.42</ecNumber>
    </recommendedName>
</protein>
<dbReference type="CDD" id="cd01557">
    <property type="entry name" value="BCAT_beta_family"/>
    <property type="match status" value="1"/>
</dbReference>
<dbReference type="GO" id="GO:0004084">
    <property type="term" value="F:branched-chain-amino-acid transaminase activity"/>
    <property type="evidence" value="ECO:0007669"/>
    <property type="project" value="UniProtKB-EC"/>
</dbReference>
<dbReference type="PANTHER" id="PTHR11825">
    <property type="entry name" value="SUBGROUP IIII AMINOTRANSFERASE"/>
    <property type="match status" value="1"/>
</dbReference>
<reference evidence="19" key="1">
    <citation type="journal article" date="2019" name="Int. J. Syst. Evol. Microbiol.">
        <title>The Global Catalogue of Microorganisms (GCM) 10K type strain sequencing project: providing services to taxonomists for standard genome sequencing and annotation.</title>
        <authorList>
            <consortium name="The Broad Institute Genomics Platform"/>
            <consortium name="The Broad Institute Genome Sequencing Center for Infectious Disease"/>
            <person name="Wu L."/>
            <person name="Ma J."/>
        </authorList>
    </citation>
    <scope>NUCLEOTIDE SEQUENCE [LARGE SCALE GENOMIC DNA]</scope>
    <source>
        <strain evidence="19">CCUG 56608</strain>
    </source>
</reference>
<comment type="pathway">
    <text evidence="3 17">Amino-acid biosynthesis; L-valine biosynthesis; L-valine from pyruvate: step 4/4.</text>
</comment>
<dbReference type="SUPFAM" id="SSF56752">
    <property type="entry name" value="D-aminoacid aminotransferase-like PLP-dependent enzymes"/>
    <property type="match status" value="1"/>
</dbReference>
<dbReference type="PROSITE" id="PS00770">
    <property type="entry name" value="AA_TRANSFER_CLASS_4"/>
    <property type="match status" value="1"/>
</dbReference>
<evidence type="ECO:0000256" key="2">
    <source>
        <dbReference type="ARBA" id="ARBA00004824"/>
    </source>
</evidence>
<dbReference type="NCBIfam" id="NF009897">
    <property type="entry name" value="PRK13357.1"/>
    <property type="match status" value="1"/>
</dbReference>
<name>A0ABW3NE23_9BACI</name>
<dbReference type="InterPro" id="IPR036038">
    <property type="entry name" value="Aminotransferase-like"/>
</dbReference>
<keyword evidence="19" id="KW-1185">Reference proteome</keyword>
<evidence type="ECO:0000256" key="15">
    <source>
        <dbReference type="RuleBase" id="RU004516"/>
    </source>
</evidence>
<keyword evidence="6 16" id="KW-0032">Aminotransferase</keyword>
<dbReference type="InterPro" id="IPR043132">
    <property type="entry name" value="BCAT-like_C"/>
</dbReference>
<comment type="similarity">
    <text evidence="5 14">Belongs to the class-IV pyridoxal-phosphate-dependent aminotransferase family.</text>
</comment>
<keyword evidence="9 15" id="KW-0663">Pyridoxal phosphate</keyword>
<comment type="catalytic activity">
    <reaction evidence="11 16">
        <text>L-valine + 2-oxoglutarate = 3-methyl-2-oxobutanoate + L-glutamate</text>
        <dbReference type="Rhea" id="RHEA:24813"/>
        <dbReference type="ChEBI" id="CHEBI:11851"/>
        <dbReference type="ChEBI" id="CHEBI:16810"/>
        <dbReference type="ChEBI" id="CHEBI:29985"/>
        <dbReference type="ChEBI" id="CHEBI:57762"/>
        <dbReference type="EC" id="2.6.1.42"/>
    </reaction>
</comment>
<comment type="cofactor">
    <cofactor evidence="1 15">
        <name>pyridoxal 5'-phosphate</name>
        <dbReference type="ChEBI" id="CHEBI:597326"/>
    </cofactor>
</comment>
<dbReference type="InterPro" id="IPR033939">
    <property type="entry name" value="BCAT_family"/>
</dbReference>
<comment type="catalytic activity">
    <reaction evidence="13 16">
        <text>L-leucine + 2-oxoglutarate = 4-methyl-2-oxopentanoate + L-glutamate</text>
        <dbReference type="Rhea" id="RHEA:18321"/>
        <dbReference type="ChEBI" id="CHEBI:16810"/>
        <dbReference type="ChEBI" id="CHEBI:17865"/>
        <dbReference type="ChEBI" id="CHEBI:29985"/>
        <dbReference type="ChEBI" id="CHEBI:57427"/>
        <dbReference type="EC" id="2.6.1.42"/>
    </reaction>
</comment>
<evidence type="ECO:0000256" key="3">
    <source>
        <dbReference type="ARBA" id="ARBA00004931"/>
    </source>
</evidence>
<dbReference type="EC" id="2.6.1.42" evidence="16"/>
<dbReference type="PANTHER" id="PTHR11825:SF44">
    <property type="entry name" value="BRANCHED-CHAIN-AMINO-ACID AMINOTRANSFERASE"/>
    <property type="match status" value="1"/>
</dbReference>
<dbReference type="InterPro" id="IPR001544">
    <property type="entry name" value="Aminotrans_IV"/>
</dbReference>
<evidence type="ECO:0000256" key="12">
    <source>
        <dbReference type="ARBA" id="ARBA00048798"/>
    </source>
</evidence>
<evidence type="ECO:0000256" key="17">
    <source>
        <dbReference type="RuleBase" id="RU004519"/>
    </source>
</evidence>
<evidence type="ECO:0000256" key="1">
    <source>
        <dbReference type="ARBA" id="ARBA00001933"/>
    </source>
</evidence>
<dbReference type="InterPro" id="IPR018300">
    <property type="entry name" value="Aminotrans_IV_CS"/>
</dbReference>
<gene>
    <name evidence="18" type="ORF">ACFQ19_07760</name>
</gene>
<comment type="caution">
    <text evidence="18">The sequence shown here is derived from an EMBL/GenBank/DDBJ whole genome shotgun (WGS) entry which is preliminary data.</text>
</comment>
<dbReference type="Pfam" id="PF01063">
    <property type="entry name" value="Aminotran_4"/>
    <property type="match status" value="1"/>
</dbReference>
<evidence type="ECO:0000313" key="18">
    <source>
        <dbReference type="EMBL" id="MFD1065919.1"/>
    </source>
</evidence>
<keyword evidence="8 16" id="KW-0808">Transferase</keyword>
<dbReference type="Gene3D" id="3.20.10.10">
    <property type="entry name" value="D-amino Acid Aminotransferase, subunit A, domain 2"/>
    <property type="match status" value="1"/>
</dbReference>
<dbReference type="PIRSF" id="PIRSF006468">
    <property type="entry name" value="BCAT1"/>
    <property type="match status" value="1"/>
</dbReference>
<evidence type="ECO:0000256" key="6">
    <source>
        <dbReference type="ARBA" id="ARBA00022576"/>
    </source>
</evidence>
<keyword evidence="7 16" id="KW-0028">Amino-acid biosynthesis</keyword>
<dbReference type="InterPro" id="IPR043131">
    <property type="entry name" value="BCAT-like_N"/>
</dbReference>
<comment type="pathway">
    <text evidence="2 17">Amino-acid biosynthesis; L-isoleucine biosynthesis; L-isoleucine from 2-oxobutanoate: step 4/4.</text>
</comment>